<gene>
    <name evidence="3" type="ORF">Egran_05142</name>
</gene>
<dbReference type="PROSITE" id="PS51253">
    <property type="entry name" value="HTH_CENPB"/>
    <property type="match status" value="1"/>
</dbReference>
<keyword evidence="1" id="KW-0238">DNA-binding</keyword>
<dbReference type="AlphaFoldDB" id="A0A232LSF8"/>
<proteinExistence type="predicted"/>
<comment type="caution">
    <text evidence="3">The sequence shown here is derived from an EMBL/GenBank/DDBJ whole genome shotgun (WGS) entry which is preliminary data.</text>
</comment>
<name>A0A232LSF8_9EURO</name>
<evidence type="ECO:0000256" key="1">
    <source>
        <dbReference type="ARBA" id="ARBA00023125"/>
    </source>
</evidence>
<evidence type="ECO:0000313" key="4">
    <source>
        <dbReference type="Proteomes" id="UP000243515"/>
    </source>
</evidence>
<keyword evidence="4" id="KW-1185">Reference proteome</keyword>
<evidence type="ECO:0000313" key="3">
    <source>
        <dbReference type="EMBL" id="OXV07093.1"/>
    </source>
</evidence>
<dbReference type="EMBL" id="NPHW01005119">
    <property type="protein sequence ID" value="OXV07093.1"/>
    <property type="molecule type" value="Genomic_DNA"/>
</dbReference>
<evidence type="ECO:0000259" key="2">
    <source>
        <dbReference type="PROSITE" id="PS51253"/>
    </source>
</evidence>
<dbReference type="OrthoDB" id="4225981at2759"/>
<feature type="domain" description="HTH CENPB-type" evidence="2">
    <location>
        <begin position="44"/>
        <end position="109"/>
    </location>
</feature>
<organism evidence="3 4">
    <name type="scientific">Elaphomyces granulatus</name>
    <dbReference type="NCBI Taxonomy" id="519963"/>
    <lineage>
        <taxon>Eukaryota</taxon>
        <taxon>Fungi</taxon>
        <taxon>Dikarya</taxon>
        <taxon>Ascomycota</taxon>
        <taxon>Pezizomycotina</taxon>
        <taxon>Eurotiomycetes</taxon>
        <taxon>Eurotiomycetidae</taxon>
        <taxon>Eurotiales</taxon>
        <taxon>Elaphomycetaceae</taxon>
        <taxon>Elaphomyces</taxon>
    </lineage>
</organism>
<accession>A0A232LSF8</accession>
<reference evidence="3 4" key="1">
    <citation type="journal article" date="2015" name="Environ. Microbiol.">
        <title>Metagenome sequence of Elaphomyces granulatus from sporocarp tissue reveals Ascomycota ectomycorrhizal fingerprints of genome expansion and a Proteobacteria-rich microbiome.</title>
        <authorList>
            <person name="Quandt C.A."/>
            <person name="Kohler A."/>
            <person name="Hesse C.N."/>
            <person name="Sharpton T.J."/>
            <person name="Martin F."/>
            <person name="Spatafora J.W."/>
        </authorList>
    </citation>
    <scope>NUCLEOTIDE SEQUENCE [LARGE SCALE GENOMIC DNA]</scope>
    <source>
        <strain evidence="3 4">OSC145934</strain>
    </source>
</reference>
<dbReference type="GO" id="GO:0003677">
    <property type="term" value="F:DNA binding"/>
    <property type="evidence" value="ECO:0007669"/>
    <property type="project" value="UniProtKB-KW"/>
</dbReference>
<dbReference type="InterPro" id="IPR006600">
    <property type="entry name" value="HTH_CenpB_DNA-bd_dom"/>
</dbReference>
<protein>
    <recommendedName>
        <fullName evidence="2">HTH CENPB-type domain-containing protein</fullName>
    </recommendedName>
</protein>
<sequence length="147" mass="17348">MEKAIEVLRSQETPKYAQVAREFNLSRHTLMRRFKGETLPRAVAASIHLKALTTAQEHELIRHLNQLSDRGIPPTAQITENIVEEILKRPVGRNWVHRFCNRYRDELRSVYLRAIDHSRQVADNSKHFEHYFTHVCHLLDLIIFHCC</sequence>
<dbReference type="Proteomes" id="UP000243515">
    <property type="component" value="Unassembled WGS sequence"/>
</dbReference>